<keyword evidence="8" id="KW-1185">Reference proteome</keyword>
<organism evidence="7 8">
    <name type="scientific">Bos mutus</name>
    <name type="common">wild yak</name>
    <dbReference type="NCBI Taxonomy" id="72004"/>
    <lineage>
        <taxon>Eukaryota</taxon>
        <taxon>Metazoa</taxon>
        <taxon>Chordata</taxon>
        <taxon>Craniata</taxon>
        <taxon>Vertebrata</taxon>
        <taxon>Euteleostomi</taxon>
        <taxon>Mammalia</taxon>
        <taxon>Eutheria</taxon>
        <taxon>Laurasiatheria</taxon>
        <taxon>Artiodactyla</taxon>
        <taxon>Ruminantia</taxon>
        <taxon>Pecora</taxon>
        <taxon>Bovidae</taxon>
        <taxon>Bovinae</taxon>
        <taxon>Bos</taxon>
    </lineage>
</organism>
<proteinExistence type="inferred from homology"/>
<comment type="similarity">
    <text evidence="3">Belongs to the TTC9 family.</text>
</comment>
<reference evidence="7" key="1">
    <citation type="submission" date="2019-10" db="EMBL/GenBank/DDBJ databases">
        <title>The sequence and de novo assembly of the wild yak genome.</title>
        <authorList>
            <person name="Liu Y."/>
        </authorList>
    </citation>
    <scope>NUCLEOTIDE SEQUENCE [LARGE SCALE GENOMIC DNA]</scope>
    <source>
        <strain evidence="7">WY2019</strain>
    </source>
</reference>
<evidence type="ECO:0000256" key="4">
    <source>
        <dbReference type="ARBA" id="ARBA00040624"/>
    </source>
</evidence>
<accession>A0A6B0QZF9</accession>
<keyword evidence="2 5" id="KW-0802">TPR repeat</keyword>
<evidence type="ECO:0000256" key="1">
    <source>
        <dbReference type="ARBA" id="ARBA00022737"/>
    </source>
</evidence>
<feature type="signal peptide" evidence="6">
    <location>
        <begin position="1"/>
        <end position="25"/>
    </location>
</feature>
<dbReference type="PANTHER" id="PTHR11242:SF14">
    <property type="entry name" value="TETRATRICOPEPTIDE REPEAT PROTEIN 9C"/>
    <property type="match status" value="1"/>
</dbReference>
<dbReference type="SMART" id="SM00028">
    <property type="entry name" value="TPR"/>
    <property type="match status" value="3"/>
</dbReference>
<dbReference type="EMBL" id="VBQZ03000011">
    <property type="protein sequence ID" value="MXQ82147.1"/>
    <property type="molecule type" value="Genomic_DNA"/>
</dbReference>
<dbReference type="SUPFAM" id="SSF48452">
    <property type="entry name" value="TPR-like"/>
    <property type="match status" value="1"/>
</dbReference>
<evidence type="ECO:0000256" key="6">
    <source>
        <dbReference type="SAM" id="SignalP"/>
    </source>
</evidence>
<dbReference type="PANTHER" id="PTHR11242">
    <property type="entry name" value="ARYL HYDROCARBON RECEPTOR INTERACTING PROTEIN RELATED"/>
    <property type="match status" value="1"/>
</dbReference>
<feature type="chain" id="PRO_5025339812" description="Tetratricopeptide repeat protein 9C" evidence="6">
    <location>
        <begin position="26"/>
        <end position="210"/>
    </location>
</feature>
<evidence type="ECO:0000256" key="5">
    <source>
        <dbReference type="PROSITE-ProRule" id="PRU00339"/>
    </source>
</evidence>
<comment type="caution">
    <text evidence="7">The sequence shown here is derived from an EMBL/GenBank/DDBJ whole genome shotgun (WGS) entry which is preliminary data.</text>
</comment>
<evidence type="ECO:0000256" key="3">
    <source>
        <dbReference type="ARBA" id="ARBA00034486"/>
    </source>
</evidence>
<keyword evidence="6" id="KW-0732">Signal</keyword>
<keyword evidence="1" id="KW-0677">Repeat</keyword>
<dbReference type="AlphaFoldDB" id="A0A6B0QZF9"/>
<protein>
    <recommendedName>
        <fullName evidence="4">Tetratricopeptide repeat protein 9C</fullName>
    </recommendedName>
</protein>
<evidence type="ECO:0000313" key="7">
    <source>
        <dbReference type="EMBL" id="MXQ82147.1"/>
    </source>
</evidence>
<dbReference type="InterPro" id="IPR011990">
    <property type="entry name" value="TPR-like_helical_dom_sf"/>
</dbReference>
<dbReference type="Gene3D" id="1.25.40.10">
    <property type="entry name" value="Tetratricopeptide repeat domain"/>
    <property type="match status" value="1"/>
</dbReference>
<sequence length="210" mass="24457">MYHVGKGAQLPKFVASLLFLELRLFFHVPIPQEHWATELWRNACKEAQLYKEKGNQCYREGTYRDAVSGYHRALLQLRGLDPSLPSPIPNLGPQGPALTPEQENLLHTTQTDCYNNLAACLLQMEPVNYERVKEYSQKDLERQPDNAKALYRAGVAFFHLQDYDQARHYLMAAVNRKPKDANVRRYLQWTQLELSSYHRKEKQLYLGMFG</sequence>
<evidence type="ECO:0000313" key="8">
    <source>
        <dbReference type="Proteomes" id="UP000322234"/>
    </source>
</evidence>
<dbReference type="Proteomes" id="UP000322234">
    <property type="component" value="Unassembled WGS sequence"/>
</dbReference>
<evidence type="ECO:0000256" key="2">
    <source>
        <dbReference type="ARBA" id="ARBA00022803"/>
    </source>
</evidence>
<name>A0A6B0QZF9_9CETA</name>
<gene>
    <name evidence="7" type="ORF">E5288_WYG007933</name>
</gene>
<feature type="repeat" description="TPR" evidence="5">
    <location>
        <begin position="147"/>
        <end position="180"/>
    </location>
</feature>
<dbReference type="InterPro" id="IPR039663">
    <property type="entry name" value="AIP/AIPL1/TTC9"/>
</dbReference>
<dbReference type="InterPro" id="IPR019734">
    <property type="entry name" value="TPR_rpt"/>
</dbReference>
<dbReference type="PROSITE" id="PS50005">
    <property type="entry name" value="TPR"/>
    <property type="match status" value="1"/>
</dbReference>